<reference evidence="1 2" key="1">
    <citation type="submission" date="2016-01" db="EMBL/GenBank/DDBJ databases">
        <title>The new phylogeny of the genus Mycobacterium.</title>
        <authorList>
            <person name="Tarcisio F."/>
            <person name="Conor M."/>
            <person name="Antonella G."/>
            <person name="Elisabetta G."/>
            <person name="Giulia F.S."/>
            <person name="Sara T."/>
            <person name="Anna F."/>
            <person name="Clotilde B."/>
            <person name="Roberto B."/>
            <person name="Veronica D.S."/>
            <person name="Fabio R."/>
            <person name="Monica P."/>
            <person name="Olivier J."/>
            <person name="Enrico T."/>
            <person name="Nicola S."/>
        </authorList>
    </citation>
    <scope>NUCLEOTIDE SEQUENCE [LARGE SCALE GENOMIC DNA]</scope>
    <source>
        <strain evidence="1 2">DSM 44616</strain>
    </source>
</reference>
<name>A0AAJ3NQC9_9MYCO</name>
<dbReference type="AlphaFoldDB" id="A0AAJ3NQC9"/>
<evidence type="ECO:0000313" key="1">
    <source>
        <dbReference type="EMBL" id="ORW71649.1"/>
    </source>
</evidence>
<protein>
    <submittedName>
        <fullName evidence="1">Uncharacterized protein</fullName>
    </submittedName>
</protein>
<gene>
    <name evidence="1" type="ORF">AWC23_12785</name>
</gene>
<organism evidence="1 2">
    <name type="scientific">Mycobacterium saskatchewanense</name>
    <dbReference type="NCBI Taxonomy" id="220927"/>
    <lineage>
        <taxon>Bacteria</taxon>
        <taxon>Bacillati</taxon>
        <taxon>Actinomycetota</taxon>
        <taxon>Actinomycetes</taxon>
        <taxon>Mycobacteriales</taxon>
        <taxon>Mycobacteriaceae</taxon>
        <taxon>Mycobacterium</taxon>
        <taxon>Mycobacterium simiae complex</taxon>
    </lineage>
</organism>
<proteinExistence type="predicted"/>
<dbReference type="EMBL" id="LQPR01000028">
    <property type="protein sequence ID" value="ORW71649.1"/>
    <property type="molecule type" value="Genomic_DNA"/>
</dbReference>
<sequence>MMWERRLGVRIAGAKHEKHAAGASLEVAGALGLPLGSLSKFSTDSLLTHRLAQSVRKVTGPKMIS</sequence>
<keyword evidence="2" id="KW-1185">Reference proteome</keyword>
<comment type="caution">
    <text evidence="1">The sequence shown here is derived from an EMBL/GenBank/DDBJ whole genome shotgun (WGS) entry which is preliminary data.</text>
</comment>
<evidence type="ECO:0000313" key="2">
    <source>
        <dbReference type="Proteomes" id="UP000193387"/>
    </source>
</evidence>
<dbReference type="Proteomes" id="UP000193387">
    <property type="component" value="Unassembled WGS sequence"/>
</dbReference>
<accession>A0AAJ3NQC9</accession>